<protein>
    <submittedName>
        <fullName evidence="1">Uncharacterized protein</fullName>
    </submittedName>
</protein>
<accession>A0A8I2ZC42</accession>
<comment type="caution">
    <text evidence="1">The sequence shown here is derived from an EMBL/GenBank/DDBJ whole genome shotgun (WGS) entry which is preliminary data.</text>
</comment>
<reference evidence="1" key="1">
    <citation type="journal article" date="2021" name="Mol. Plant Pathol.">
        <title>A 20-kb lineage-specific genomic region tames virulence in pathogenic amphidiploid Verticillium longisporum.</title>
        <authorList>
            <person name="Harting R."/>
            <person name="Starke J."/>
            <person name="Kusch H."/>
            <person name="Poggeler S."/>
            <person name="Maurus I."/>
            <person name="Schluter R."/>
            <person name="Landesfeind M."/>
            <person name="Bulla I."/>
            <person name="Nowrousian M."/>
            <person name="de Jonge R."/>
            <person name="Stahlhut G."/>
            <person name="Hoff K.J."/>
            <person name="Asshauer K.P."/>
            <person name="Thurmer A."/>
            <person name="Stanke M."/>
            <person name="Daniel R."/>
            <person name="Morgenstern B."/>
            <person name="Thomma B.P.H.J."/>
            <person name="Kronstad J.W."/>
            <person name="Braus-Stromeyer S.A."/>
            <person name="Braus G.H."/>
        </authorList>
    </citation>
    <scope>NUCLEOTIDE SEQUENCE</scope>
    <source>
        <strain evidence="1">Vl32</strain>
    </source>
</reference>
<evidence type="ECO:0000313" key="1">
    <source>
        <dbReference type="EMBL" id="KAG7120771.1"/>
    </source>
</evidence>
<name>A0A8I2ZC42_VERLO</name>
<sequence>MRVGTLLRIQGVMTELDADASFGGKELVLAYHLSALRVLEERGTKAVPRLPVDMHDEIPWVICVGEGSQVDDDGVVAFQRQRGSRATVWFIAVNQDDANVDCAFARANIASDIVLGTYDGDQTIETSEERLGCFPIEHLGPP</sequence>
<organism evidence="1 2">
    <name type="scientific">Verticillium longisporum</name>
    <name type="common">Verticillium dahliae var. longisporum</name>
    <dbReference type="NCBI Taxonomy" id="100787"/>
    <lineage>
        <taxon>Eukaryota</taxon>
        <taxon>Fungi</taxon>
        <taxon>Dikarya</taxon>
        <taxon>Ascomycota</taxon>
        <taxon>Pezizomycotina</taxon>
        <taxon>Sordariomycetes</taxon>
        <taxon>Hypocreomycetidae</taxon>
        <taxon>Glomerellales</taxon>
        <taxon>Plectosphaerellaceae</taxon>
        <taxon>Verticillium</taxon>
    </lineage>
</organism>
<proteinExistence type="predicted"/>
<evidence type="ECO:0000313" key="2">
    <source>
        <dbReference type="Proteomes" id="UP000689129"/>
    </source>
</evidence>
<dbReference type="Proteomes" id="UP000689129">
    <property type="component" value="Unassembled WGS sequence"/>
</dbReference>
<gene>
    <name evidence="1" type="ORF">HYQ45_014732</name>
</gene>
<dbReference type="AlphaFoldDB" id="A0A8I2ZC42"/>
<dbReference type="EMBL" id="JAEMWZ010000383">
    <property type="protein sequence ID" value="KAG7120771.1"/>
    <property type="molecule type" value="Genomic_DNA"/>
</dbReference>